<evidence type="ECO:0000313" key="2">
    <source>
        <dbReference type="Proteomes" id="UP000190797"/>
    </source>
</evidence>
<accession>A0A1U9ZQC8</accession>
<keyword evidence="2" id="KW-1185">Reference proteome</keyword>
<proteinExistence type="predicted"/>
<dbReference type="SUPFAM" id="SSF52540">
    <property type="entry name" value="P-loop containing nucleoside triphosphate hydrolases"/>
    <property type="match status" value="1"/>
</dbReference>
<dbReference type="Proteomes" id="UP000190797">
    <property type="component" value="Chromosome"/>
</dbReference>
<sequence length="756" mass="84357">MSGDNSDNPPSGRPYPFPHVAIDRLSPYRAWSGSRLTPATIETPGVRSALDYVEAYLAGRPDPSSPSSWKGMLIVGQLGIGKTHLAQVIAHRIIFDETSKIRPLILDSPAGDFATIYRTTLVGQLDRFDLYNRLKDYYAMVLADDLEGSKATSGLAEGLRQGVYDPRKVVEHFGLVESALRDQLRRHLLRVTEIANFSKAFTLALIPEHEQSVWEWLQGRPASKTLQQYGITTLIDGESSAFDALNVLAFVYGRVGYRFVFIIDEFDKLLAGSDDRRTQLVKQSVERMLNVFIDSNGLVVMCAMPEIQQSLPASTRERLRTYRLAPFTTAELGQYVHNALDSEAHRFPAGPIAYIEGLTSGIPRQAITLCGQVWGRAERDQLPVNNDLVRTVVREQYERSSFQDVRASVRQVIQAAGLSWKADHRLEGVIVDFWIPLWEDGPGVAVMIVGSVLQQEDLEEIGRRLEEAPRLEVILVVNGFLSAALREEAASLLGRQPLVYEEEPFNEMLRGQVTATLRRIESTTQEDHMTTLRRHVDRLALQQAYTQSFMEQMSGRIDRFGGEANRRLAFIERGISEVRTPLPPGASQRLSAGGPLPEELQWHFDRALTAVQALGGLNDLFKEAFASASPGLPRRRLASRALFEAAGVAVVFQRLIESFREAVAEWLRTAHRDDEPRPLSREQEERLRLICRTYTTTAEVLPLFQLESLALTAAPYATETSATEQTSRSIRRGEAAQALDNLGDRVLGAALAAARP</sequence>
<dbReference type="InterPro" id="IPR027417">
    <property type="entry name" value="P-loop_NTPase"/>
</dbReference>
<gene>
    <name evidence="1" type="ORF">BKM31_00260</name>
</gene>
<dbReference type="AlphaFoldDB" id="A0A1U9ZQC8"/>
<protein>
    <submittedName>
        <fullName evidence="1">Uncharacterized protein</fullName>
    </submittedName>
</protein>
<name>A0A1U9ZQC8_9ACTN</name>
<dbReference type="STRING" id="1909395.BKM31_00260"/>
<evidence type="ECO:0000313" key="1">
    <source>
        <dbReference type="EMBL" id="AQZ60155.1"/>
    </source>
</evidence>
<organism evidence="1 2">
    <name type="scientific">[Actinomadura] parvosata subsp. kistnae</name>
    <dbReference type="NCBI Taxonomy" id="1909395"/>
    <lineage>
        <taxon>Bacteria</taxon>
        <taxon>Bacillati</taxon>
        <taxon>Actinomycetota</taxon>
        <taxon>Actinomycetes</taxon>
        <taxon>Streptosporangiales</taxon>
        <taxon>Streptosporangiaceae</taxon>
        <taxon>Nonomuraea</taxon>
    </lineage>
</organism>
<dbReference type="EMBL" id="CP017717">
    <property type="protein sequence ID" value="AQZ60155.1"/>
    <property type="molecule type" value="Genomic_DNA"/>
</dbReference>
<dbReference type="KEGG" id="noa:BKM31_00260"/>
<dbReference type="Gene3D" id="3.40.50.300">
    <property type="entry name" value="P-loop containing nucleotide triphosphate hydrolases"/>
    <property type="match status" value="1"/>
</dbReference>
<reference evidence="2" key="1">
    <citation type="journal article" date="2017" name="Med. Chem. Commun.">
        <title>Nonomuraea sp. ATCC 55076 harbours the largest actinomycete chromosome to date and the kistamicin biosynthetic gene cluster.</title>
        <authorList>
            <person name="Nazari B."/>
            <person name="Forneris C.C."/>
            <person name="Gibson M.I."/>
            <person name="Moon K."/>
            <person name="Schramma K.R."/>
            <person name="Seyedsayamdost M.R."/>
        </authorList>
    </citation>
    <scope>NUCLEOTIDE SEQUENCE [LARGE SCALE GENOMIC DNA]</scope>
    <source>
        <strain evidence="2">ATCC 55076</strain>
    </source>
</reference>